<dbReference type="PROSITE" id="PS00409">
    <property type="entry name" value="PROKAR_NTER_METHYL"/>
    <property type="match status" value="1"/>
</dbReference>
<keyword evidence="5 8" id="KW-0812">Transmembrane</keyword>
<sequence length="156" mass="17643">MGELFLYKHSKGFSTVELLAVLVIISIIAAIATQNFGFILSNARMNTTIMELVTDIRHAQQVAVGERINCYIIFDNSNKFYSIRVDANPLPKTIKWVNFDRRIDISTNFPENRFHFTSLGAPSTGGTIYIKNSKDSGGRTYRITILPATGRIRVYY</sequence>
<organism evidence="10 11">
    <name type="scientific">Biomaibacter acetigenes</name>
    <dbReference type="NCBI Taxonomy" id="2316383"/>
    <lineage>
        <taxon>Bacteria</taxon>
        <taxon>Bacillati</taxon>
        <taxon>Bacillota</taxon>
        <taxon>Clostridia</taxon>
        <taxon>Thermosediminibacterales</taxon>
        <taxon>Tepidanaerobacteraceae</taxon>
        <taxon>Biomaibacter</taxon>
    </lineage>
</organism>
<dbReference type="Pfam" id="PF07963">
    <property type="entry name" value="N_methyl"/>
    <property type="match status" value="1"/>
</dbReference>
<keyword evidence="4" id="KW-0997">Cell inner membrane</keyword>
<evidence type="ECO:0000256" key="7">
    <source>
        <dbReference type="ARBA" id="ARBA00023136"/>
    </source>
</evidence>
<keyword evidence="7 8" id="KW-0472">Membrane</keyword>
<keyword evidence="11" id="KW-1185">Reference proteome</keyword>
<dbReference type="KEGG" id="bacg:D2962_08925"/>
<evidence type="ECO:0000256" key="1">
    <source>
        <dbReference type="ARBA" id="ARBA00004377"/>
    </source>
</evidence>
<accession>A0A3G2R5I6</accession>
<evidence type="ECO:0000256" key="2">
    <source>
        <dbReference type="ARBA" id="ARBA00022475"/>
    </source>
</evidence>
<dbReference type="InterPro" id="IPR016785">
    <property type="entry name" value="ComGD"/>
</dbReference>
<reference evidence="10 11" key="1">
    <citation type="submission" date="2018-10" db="EMBL/GenBank/DDBJ databases">
        <authorList>
            <person name="Zhang X."/>
        </authorList>
    </citation>
    <scope>NUCLEOTIDE SEQUENCE [LARGE SCALE GENOMIC DNA]</scope>
    <source>
        <strain evidence="10 11">SK-G1</strain>
    </source>
</reference>
<evidence type="ECO:0000313" key="10">
    <source>
        <dbReference type="EMBL" id="AYO30723.1"/>
    </source>
</evidence>
<dbReference type="Pfam" id="PF12019">
    <property type="entry name" value="GspH"/>
    <property type="match status" value="1"/>
</dbReference>
<dbReference type="PIRSF" id="PIRSF021292">
    <property type="entry name" value="Competence_ComGD"/>
    <property type="match status" value="1"/>
</dbReference>
<evidence type="ECO:0000256" key="5">
    <source>
        <dbReference type="ARBA" id="ARBA00022692"/>
    </source>
</evidence>
<name>A0A3G2R5I6_9FIRM</name>
<protein>
    <submittedName>
        <fullName evidence="10">Prepilin-type N-terminal cleavage/methylation domain-containing protein</fullName>
    </submittedName>
</protein>
<comment type="subcellular location">
    <subcellularLocation>
        <location evidence="1">Cell inner membrane</location>
        <topology evidence="1">Single-pass membrane protein</topology>
    </subcellularLocation>
</comment>
<dbReference type="GO" id="GO:0030420">
    <property type="term" value="P:establishment of competence for transformation"/>
    <property type="evidence" value="ECO:0007669"/>
    <property type="project" value="InterPro"/>
</dbReference>
<evidence type="ECO:0000259" key="9">
    <source>
        <dbReference type="Pfam" id="PF12019"/>
    </source>
</evidence>
<dbReference type="InterPro" id="IPR022346">
    <property type="entry name" value="T2SS_GspH"/>
</dbReference>
<evidence type="ECO:0000256" key="6">
    <source>
        <dbReference type="ARBA" id="ARBA00022989"/>
    </source>
</evidence>
<evidence type="ECO:0000313" key="11">
    <source>
        <dbReference type="Proteomes" id="UP000280960"/>
    </source>
</evidence>
<dbReference type="Gene3D" id="3.30.700.10">
    <property type="entry name" value="Glycoprotein, Type 4 Pilin"/>
    <property type="match status" value="1"/>
</dbReference>
<evidence type="ECO:0000256" key="8">
    <source>
        <dbReference type="SAM" id="Phobius"/>
    </source>
</evidence>
<dbReference type="AlphaFoldDB" id="A0A3G2R5I6"/>
<dbReference type="SUPFAM" id="SSF54523">
    <property type="entry name" value="Pili subunits"/>
    <property type="match status" value="1"/>
</dbReference>
<keyword evidence="3" id="KW-0488">Methylation</keyword>
<dbReference type="GO" id="GO:0005886">
    <property type="term" value="C:plasma membrane"/>
    <property type="evidence" value="ECO:0007669"/>
    <property type="project" value="UniProtKB-SubCell"/>
</dbReference>
<dbReference type="InterPro" id="IPR045584">
    <property type="entry name" value="Pilin-like"/>
</dbReference>
<dbReference type="Proteomes" id="UP000280960">
    <property type="component" value="Chromosome"/>
</dbReference>
<dbReference type="GO" id="GO:0015627">
    <property type="term" value="C:type II protein secretion system complex"/>
    <property type="evidence" value="ECO:0007669"/>
    <property type="project" value="InterPro"/>
</dbReference>
<gene>
    <name evidence="10" type="ORF">D2962_08925</name>
</gene>
<evidence type="ECO:0000256" key="3">
    <source>
        <dbReference type="ARBA" id="ARBA00022481"/>
    </source>
</evidence>
<evidence type="ECO:0000256" key="4">
    <source>
        <dbReference type="ARBA" id="ARBA00022519"/>
    </source>
</evidence>
<keyword evidence="2" id="KW-1003">Cell membrane</keyword>
<dbReference type="GO" id="GO:0015628">
    <property type="term" value="P:protein secretion by the type II secretion system"/>
    <property type="evidence" value="ECO:0007669"/>
    <property type="project" value="InterPro"/>
</dbReference>
<feature type="transmembrane region" description="Helical" evidence="8">
    <location>
        <begin position="20"/>
        <end position="40"/>
    </location>
</feature>
<proteinExistence type="predicted"/>
<dbReference type="EMBL" id="CP033169">
    <property type="protein sequence ID" value="AYO30723.1"/>
    <property type="molecule type" value="Genomic_DNA"/>
</dbReference>
<dbReference type="InterPro" id="IPR012902">
    <property type="entry name" value="N_methyl_site"/>
</dbReference>
<feature type="domain" description="General secretion pathway GspH" evidence="9">
    <location>
        <begin position="50"/>
        <end position="147"/>
    </location>
</feature>
<dbReference type="NCBIfam" id="TIGR02532">
    <property type="entry name" value="IV_pilin_GFxxxE"/>
    <property type="match status" value="1"/>
</dbReference>
<keyword evidence="6 8" id="KW-1133">Transmembrane helix</keyword>